<accession>A0AAV9B109</accession>
<evidence type="ECO:0000256" key="3">
    <source>
        <dbReference type="ARBA" id="ARBA00022694"/>
    </source>
</evidence>
<evidence type="ECO:0000256" key="1">
    <source>
        <dbReference type="ARBA" id="ARBA00004123"/>
    </source>
</evidence>
<dbReference type="GO" id="GO:0016787">
    <property type="term" value="F:hydrolase activity"/>
    <property type="evidence" value="ECO:0007669"/>
    <property type="project" value="UniProtKB-KW"/>
</dbReference>
<comment type="caution">
    <text evidence="7">The sequence shown here is derived from an EMBL/GenBank/DDBJ whole genome shotgun (WGS) entry which is preliminary data.</text>
</comment>
<protein>
    <submittedName>
        <fullName evidence="7">Uncharacterized protein</fullName>
    </submittedName>
</protein>
<organism evidence="7 8">
    <name type="scientific">Acorus gramineus</name>
    <name type="common">Dwarf sweet flag</name>
    <dbReference type="NCBI Taxonomy" id="55184"/>
    <lineage>
        <taxon>Eukaryota</taxon>
        <taxon>Viridiplantae</taxon>
        <taxon>Streptophyta</taxon>
        <taxon>Embryophyta</taxon>
        <taxon>Tracheophyta</taxon>
        <taxon>Spermatophyta</taxon>
        <taxon>Magnoliopsida</taxon>
        <taxon>Liliopsida</taxon>
        <taxon>Acoraceae</taxon>
        <taxon>Acorus</taxon>
    </lineage>
</organism>
<evidence type="ECO:0000313" key="7">
    <source>
        <dbReference type="EMBL" id="KAK1270138.1"/>
    </source>
</evidence>
<reference evidence="7" key="1">
    <citation type="journal article" date="2023" name="Nat. Commun.">
        <title>Diploid and tetraploid genomes of Acorus and the evolution of monocots.</title>
        <authorList>
            <person name="Ma L."/>
            <person name="Liu K.W."/>
            <person name="Li Z."/>
            <person name="Hsiao Y.Y."/>
            <person name="Qi Y."/>
            <person name="Fu T."/>
            <person name="Tang G.D."/>
            <person name="Zhang D."/>
            <person name="Sun W.H."/>
            <person name="Liu D.K."/>
            <person name="Li Y."/>
            <person name="Chen G.Z."/>
            <person name="Liu X.D."/>
            <person name="Liao X.Y."/>
            <person name="Jiang Y.T."/>
            <person name="Yu X."/>
            <person name="Hao Y."/>
            <person name="Huang J."/>
            <person name="Zhao X.W."/>
            <person name="Ke S."/>
            <person name="Chen Y.Y."/>
            <person name="Wu W.L."/>
            <person name="Hsu J.L."/>
            <person name="Lin Y.F."/>
            <person name="Huang M.D."/>
            <person name="Li C.Y."/>
            <person name="Huang L."/>
            <person name="Wang Z.W."/>
            <person name="Zhao X."/>
            <person name="Zhong W.Y."/>
            <person name="Peng D.H."/>
            <person name="Ahmad S."/>
            <person name="Lan S."/>
            <person name="Zhang J.S."/>
            <person name="Tsai W.C."/>
            <person name="Van de Peer Y."/>
            <person name="Liu Z.J."/>
        </authorList>
    </citation>
    <scope>NUCLEOTIDE SEQUENCE</scope>
    <source>
        <strain evidence="7">SCP</strain>
    </source>
</reference>
<dbReference type="Pfam" id="PF01876">
    <property type="entry name" value="RNase_P_p30"/>
    <property type="match status" value="1"/>
</dbReference>
<comment type="subcellular location">
    <subcellularLocation>
        <location evidence="1">Nucleus</location>
    </subcellularLocation>
</comment>
<evidence type="ECO:0000256" key="5">
    <source>
        <dbReference type="ARBA" id="ARBA00023242"/>
    </source>
</evidence>
<reference evidence="7" key="2">
    <citation type="submission" date="2023-06" db="EMBL/GenBank/DDBJ databases">
        <authorList>
            <person name="Ma L."/>
            <person name="Liu K.-W."/>
            <person name="Li Z."/>
            <person name="Hsiao Y.-Y."/>
            <person name="Qi Y."/>
            <person name="Fu T."/>
            <person name="Tang G."/>
            <person name="Zhang D."/>
            <person name="Sun W.-H."/>
            <person name="Liu D.-K."/>
            <person name="Li Y."/>
            <person name="Chen G.-Z."/>
            <person name="Liu X.-D."/>
            <person name="Liao X.-Y."/>
            <person name="Jiang Y.-T."/>
            <person name="Yu X."/>
            <person name="Hao Y."/>
            <person name="Huang J."/>
            <person name="Zhao X.-W."/>
            <person name="Ke S."/>
            <person name="Chen Y.-Y."/>
            <person name="Wu W.-L."/>
            <person name="Hsu J.-L."/>
            <person name="Lin Y.-F."/>
            <person name="Huang M.-D."/>
            <person name="Li C.-Y."/>
            <person name="Huang L."/>
            <person name="Wang Z.-W."/>
            <person name="Zhao X."/>
            <person name="Zhong W.-Y."/>
            <person name="Peng D.-H."/>
            <person name="Ahmad S."/>
            <person name="Lan S."/>
            <person name="Zhang J.-S."/>
            <person name="Tsai W.-C."/>
            <person name="Van De Peer Y."/>
            <person name="Liu Z.-J."/>
        </authorList>
    </citation>
    <scope>NUCLEOTIDE SEQUENCE</scope>
    <source>
        <strain evidence="7">SCP</strain>
        <tissue evidence="7">Leaves</tissue>
    </source>
</reference>
<feature type="region of interest" description="Disordered" evidence="6">
    <location>
        <begin position="675"/>
        <end position="694"/>
    </location>
</feature>
<dbReference type="Proteomes" id="UP001179952">
    <property type="component" value="Unassembled WGS sequence"/>
</dbReference>
<evidence type="ECO:0000256" key="6">
    <source>
        <dbReference type="SAM" id="MobiDB-lite"/>
    </source>
</evidence>
<keyword evidence="5" id="KW-0539">Nucleus</keyword>
<dbReference type="Gene3D" id="3.20.20.140">
    <property type="entry name" value="Metal-dependent hydrolases"/>
    <property type="match status" value="1"/>
</dbReference>
<feature type="region of interest" description="Disordered" evidence="6">
    <location>
        <begin position="632"/>
        <end position="660"/>
    </location>
</feature>
<gene>
    <name evidence="7" type="ORF">QJS04_geneDACA014683</name>
</gene>
<dbReference type="GO" id="GO:0008033">
    <property type="term" value="P:tRNA processing"/>
    <property type="evidence" value="ECO:0007669"/>
    <property type="project" value="UniProtKB-KW"/>
</dbReference>
<evidence type="ECO:0000256" key="4">
    <source>
        <dbReference type="ARBA" id="ARBA00022801"/>
    </source>
</evidence>
<name>A0AAV9B109_ACOGR</name>
<keyword evidence="4" id="KW-0378">Hydrolase</keyword>
<dbReference type="FunFam" id="3.20.20.140:FF:000044">
    <property type="entry name" value="Polymerase/histidinol phosphatase-like protein"/>
    <property type="match status" value="1"/>
</dbReference>
<keyword evidence="3" id="KW-0819">tRNA processing</keyword>
<comment type="similarity">
    <text evidence="2">Belongs to the eukaryotic/archaeal RNase P protein component 3 family.</text>
</comment>
<dbReference type="PANTHER" id="PTHR13031">
    <property type="entry name" value="RIBONUCLEASE P SUBUNIT P30"/>
    <property type="match status" value="1"/>
</dbReference>
<dbReference type="EMBL" id="JAUJYN010000005">
    <property type="protein sequence ID" value="KAK1270138.1"/>
    <property type="molecule type" value="Genomic_DNA"/>
</dbReference>
<dbReference type="GO" id="GO:0003723">
    <property type="term" value="F:RNA binding"/>
    <property type="evidence" value="ECO:0007669"/>
    <property type="project" value="TreeGrafter"/>
</dbReference>
<sequence>MVFFDLNIPYLEKGDHSTAAHASHKSTRLKLTVKAMELGYAGVAYNRPIKGVISDADRCSISLFTLSSLLKAAPALSAAVRFHRELLGVPLDAPFRQYTRVTVAVDNVISAAALNSANPVLKTYDLVVARPLNQIAFDQTCKVSEVDLISIDFSQKLPFRLKLPMVKAATERGIYFEITYSHLISDLNTRRQMLTGAKLLVDWTRGKNIVFSSAAANANELRGPCDVANLSTLLGLSMERAKAAISRNCSSLMANSLRKKHYYKEAIRVEKILPDELLNNEAAWFSACHNWDSISSGEGDLMPFDERVQSLPSANKATHDGSDLVSAVVKWPLDSTPLNFQISTVQGISCSMIDQSLDLKVESSYDVLANTEYSENLNTEDTTSMAIISKKDQNFGEDVLMSSNDTPISSSTMACDPFAACNEVPKISFKPQLLSISAEMSPDEETSWCGISSGESDLLPINGAATISSVVKDMSDKIIECSSGAESDSLHDEVSLDGRSSLVSVACGEGTGTPLTSKLAVDSNVFINHAERLNSTPFSSTISDTPMEEVLLGERVVEKKVDFALLGPHSHEALAKSLSAEHGEDEVLSTNDVTVPGAFEEMEDQEPMCFNDVPLEQNPIILMEQGHEVLAGENSHEPNSAPLGCPGREPGSTLNYKEASSDGLGIYLDGKSRFKRRSSNSASPLPFKGNSEIQ</sequence>
<keyword evidence="8" id="KW-1185">Reference proteome</keyword>
<dbReference type="InterPro" id="IPR002738">
    <property type="entry name" value="RNase_P_p30"/>
</dbReference>
<dbReference type="AlphaFoldDB" id="A0AAV9B109"/>
<dbReference type="SUPFAM" id="SSF89550">
    <property type="entry name" value="PHP domain-like"/>
    <property type="match status" value="1"/>
</dbReference>
<dbReference type="PANTHER" id="PTHR13031:SF0">
    <property type="entry name" value="RIBONUCLEASE P PROTEIN SUBUNIT P30"/>
    <property type="match status" value="1"/>
</dbReference>
<proteinExistence type="inferred from homology"/>
<evidence type="ECO:0000313" key="8">
    <source>
        <dbReference type="Proteomes" id="UP001179952"/>
    </source>
</evidence>
<dbReference type="InterPro" id="IPR016195">
    <property type="entry name" value="Pol/histidinol_Pase-like"/>
</dbReference>
<evidence type="ECO:0000256" key="2">
    <source>
        <dbReference type="ARBA" id="ARBA00007331"/>
    </source>
</evidence>
<dbReference type="GO" id="GO:0005655">
    <property type="term" value="C:nucleolar ribonuclease P complex"/>
    <property type="evidence" value="ECO:0007669"/>
    <property type="project" value="TreeGrafter"/>
</dbReference>